<dbReference type="InterPro" id="IPR036736">
    <property type="entry name" value="ACP-like_sf"/>
</dbReference>
<dbReference type="GO" id="GO:0031177">
    <property type="term" value="F:phosphopantetheine binding"/>
    <property type="evidence" value="ECO:0007669"/>
    <property type="project" value="InterPro"/>
</dbReference>
<feature type="domain" description="Ketosynthase family 3 (KS3)" evidence="6">
    <location>
        <begin position="103"/>
        <end position="527"/>
    </location>
</feature>
<evidence type="ECO:0000256" key="3">
    <source>
        <dbReference type="ARBA" id="ARBA00022679"/>
    </source>
</evidence>
<feature type="region of interest" description="Disordered" evidence="4">
    <location>
        <begin position="81"/>
        <end position="102"/>
    </location>
</feature>
<dbReference type="SUPFAM" id="SSF52151">
    <property type="entry name" value="FabD/lysophospholipase-like"/>
    <property type="match status" value="2"/>
</dbReference>
<dbReference type="EMBL" id="FNIX01000003">
    <property type="protein sequence ID" value="SDO72828.1"/>
    <property type="molecule type" value="Genomic_DNA"/>
</dbReference>
<reference evidence="8" key="1">
    <citation type="submission" date="2016-10" db="EMBL/GenBank/DDBJ databases">
        <authorList>
            <person name="Varghese N."/>
            <person name="Submissions S."/>
        </authorList>
    </citation>
    <scope>NUCLEOTIDE SEQUENCE [LARGE SCALE GENOMIC DNA]</scope>
    <source>
        <strain evidence="8">CGMCC 4.6609</strain>
    </source>
</reference>
<dbReference type="OrthoDB" id="9778690at2"/>
<dbReference type="GO" id="GO:0005737">
    <property type="term" value="C:cytoplasm"/>
    <property type="evidence" value="ECO:0007669"/>
    <property type="project" value="TreeGrafter"/>
</dbReference>
<dbReference type="PROSITE" id="PS50075">
    <property type="entry name" value="CARRIER"/>
    <property type="match status" value="2"/>
</dbReference>
<protein>
    <submittedName>
        <fullName evidence="7">Polyketide synthase 12/myxalamid-type polyketide synthase MxaF</fullName>
    </submittedName>
</protein>
<evidence type="ECO:0000259" key="5">
    <source>
        <dbReference type="PROSITE" id="PS50075"/>
    </source>
</evidence>
<dbReference type="Proteomes" id="UP000199691">
    <property type="component" value="Unassembled WGS sequence"/>
</dbReference>
<dbReference type="InterPro" id="IPR016035">
    <property type="entry name" value="Acyl_Trfase/lysoPLipase"/>
</dbReference>
<dbReference type="InterPro" id="IPR032821">
    <property type="entry name" value="PKS_assoc"/>
</dbReference>
<evidence type="ECO:0000256" key="1">
    <source>
        <dbReference type="ARBA" id="ARBA00022450"/>
    </source>
</evidence>
<name>A0A1H0LXA1_9PSEU</name>
<gene>
    <name evidence="7" type="ORF">SAMN05421507_103491</name>
</gene>
<dbReference type="Pfam" id="PF00550">
    <property type="entry name" value="PP-binding"/>
    <property type="match status" value="2"/>
</dbReference>
<accession>A0A1H0LXA1</accession>
<organism evidence="7 8">
    <name type="scientific">Lentzea jiangxiensis</name>
    <dbReference type="NCBI Taxonomy" id="641025"/>
    <lineage>
        <taxon>Bacteria</taxon>
        <taxon>Bacillati</taxon>
        <taxon>Actinomycetota</taxon>
        <taxon>Actinomycetes</taxon>
        <taxon>Pseudonocardiales</taxon>
        <taxon>Pseudonocardiaceae</taxon>
        <taxon>Lentzea</taxon>
    </lineage>
</organism>
<feature type="region of interest" description="Disordered" evidence="4">
    <location>
        <begin position="1402"/>
        <end position="1427"/>
    </location>
</feature>
<proteinExistence type="predicted"/>
<dbReference type="GO" id="GO:0006633">
    <property type="term" value="P:fatty acid biosynthetic process"/>
    <property type="evidence" value="ECO:0007669"/>
    <property type="project" value="InterPro"/>
</dbReference>
<dbReference type="STRING" id="641025.SAMN05421507_103491"/>
<dbReference type="InterPro" id="IPR014043">
    <property type="entry name" value="Acyl_transferase_dom"/>
</dbReference>
<evidence type="ECO:0000259" key="6">
    <source>
        <dbReference type="PROSITE" id="PS52004"/>
    </source>
</evidence>
<dbReference type="InterPro" id="IPR018201">
    <property type="entry name" value="Ketoacyl_synth_AS"/>
</dbReference>
<dbReference type="Pfam" id="PF00698">
    <property type="entry name" value="Acyl_transf_1"/>
    <property type="match status" value="2"/>
</dbReference>
<evidence type="ECO:0000256" key="2">
    <source>
        <dbReference type="ARBA" id="ARBA00022553"/>
    </source>
</evidence>
<dbReference type="CDD" id="cd00833">
    <property type="entry name" value="PKS"/>
    <property type="match status" value="1"/>
</dbReference>
<dbReference type="Pfam" id="PF00109">
    <property type="entry name" value="ketoacyl-synt"/>
    <property type="match status" value="1"/>
</dbReference>
<dbReference type="InterPro" id="IPR020806">
    <property type="entry name" value="PKS_PP-bd"/>
</dbReference>
<evidence type="ECO:0000313" key="7">
    <source>
        <dbReference type="EMBL" id="SDO72828.1"/>
    </source>
</evidence>
<dbReference type="Gene3D" id="3.30.70.3290">
    <property type="match status" value="1"/>
</dbReference>
<dbReference type="SUPFAM" id="SSF55048">
    <property type="entry name" value="Probable ACP-binding domain of malonyl-CoA ACP transacylase"/>
    <property type="match status" value="2"/>
</dbReference>
<keyword evidence="3" id="KW-0808">Transferase</keyword>
<dbReference type="SUPFAM" id="SSF53901">
    <property type="entry name" value="Thiolase-like"/>
    <property type="match status" value="1"/>
</dbReference>
<evidence type="ECO:0000313" key="8">
    <source>
        <dbReference type="Proteomes" id="UP000199691"/>
    </source>
</evidence>
<dbReference type="PANTHER" id="PTHR43775:SF37">
    <property type="entry name" value="SI:DKEY-61P9.11"/>
    <property type="match status" value="1"/>
</dbReference>
<dbReference type="GO" id="GO:0004312">
    <property type="term" value="F:fatty acid synthase activity"/>
    <property type="evidence" value="ECO:0007669"/>
    <property type="project" value="TreeGrafter"/>
</dbReference>
<dbReference type="RefSeq" id="WP_090097164.1">
    <property type="nucleotide sequence ID" value="NZ_FNIX01000003.1"/>
</dbReference>
<dbReference type="GO" id="GO:0005886">
    <property type="term" value="C:plasma membrane"/>
    <property type="evidence" value="ECO:0007669"/>
    <property type="project" value="TreeGrafter"/>
</dbReference>
<feature type="domain" description="Carrier" evidence="5">
    <location>
        <begin position="1429"/>
        <end position="1503"/>
    </location>
</feature>
<keyword evidence="8" id="KW-1185">Reference proteome</keyword>
<dbReference type="InterPro" id="IPR050091">
    <property type="entry name" value="PKS_NRPS_Biosynth_Enz"/>
</dbReference>
<dbReference type="FunFam" id="3.40.47.10:FF:000019">
    <property type="entry name" value="Polyketide synthase type I"/>
    <property type="match status" value="1"/>
</dbReference>
<dbReference type="InterPro" id="IPR016036">
    <property type="entry name" value="Malonyl_transacylase_ACP-bd"/>
</dbReference>
<dbReference type="InterPro" id="IPR016039">
    <property type="entry name" value="Thiolase-like"/>
</dbReference>
<keyword evidence="2" id="KW-0597">Phosphoprotein</keyword>
<dbReference type="PANTHER" id="PTHR43775">
    <property type="entry name" value="FATTY ACID SYNTHASE"/>
    <property type="match status" value="1"/>
</dbReference>
<dbReference type="Pfam" id="PF22621">
    <property type="entry name" value="CurL-like_PKS_C"/>
    <property type="match status" value="1"/>
</dbReference>
<dbReference type="SMART" id="SM00823">
    <property type="entry name" value="PKS_PP"/>
    <property type="match status" value="2"/>
</dbReference>
<dbReference type="Pfam" id="PF16197">
    <property type="entry name" value="KAsynt_C_assoc"/>
    <property type="match status" value="1"/>
</dbReference>
<dbReference type="Gene3D" id="1.10.1200.10">
    <property type="entry name" value="ACP-like"/>
    <property type="match status" value="2"/>
</dbReference>
<sequence>MSSDLELSATAVEKWLVERLSELTGTPAQFIDVDERINRYLRDSVHMVRLLTDLGTELGRTLRPTMMWENPTARSLAQAVSASARQGEPSPASAPATRGARSDDPIAVVGMSCRFPGAGDLDAYWSLLSNGVDATSGVPARRWHAGTAQVEASAVDDRAGSWRGGFLEQVDGFDPQFFGISPREAAEMDPQQRLAMELSWEALDDAGIAPHSLRDTRTGVFFGAMWHDYAQLAAGDLAGTTQHTATGQDLSIIPARISYFLGLRGPAITLNTACSSALVAIHQARQSLLLGESSLALAGGVNLILALDSMVAMDRFGAMAPDGRCKAFDSRANGYVRGEGGGVVVLKPLSRALADGDPVYCVIRGSAINNDGFSNGMTAPSPAAQVEVLRDAYANAGIDPAHVDYVEAHGTGTMLGDPIEAGALGAVLGAARPADRPLVLGSAKTNIGHLEAAAGMAGFIKTVLALCHRSIPPSLHFENPNPHIDFDGLRLRVASRRTPWPRHDRPGLAGVSAFGFGGTNCHVVLQEAGAGGAHLVPLSSRDEDGLRAAAAELLEACGRPGATMPALRSAAVARGVGEEQRLAVTAEDPADLARRLTAHLDGRPLPGTATGLVEADRANPVFLFAGQGSQWLGMARDLVLEPAFLAALRRCDRAMRSHLDVPVLDVVLADDPAWLEDLRLVQPAIFAVQVALAALWRSWGVHPGAVVGQSLGEIAAAHVAGCLSLEDAVRIVCVRSRIVHGAASGSGAMAVVELPAEEARRVIASRADEISIAVSSGPNSTVISGAADAVRDLSSELARSGITLRPIQVDYASHSPQMDPLLPELRSALSGVRPHRGVIPFYSTVAGQDVAGDELDAEYWCDNLREPVLFAEVVRLLVAEGRRDFIDVNPHPLLVHDVTECLAEAGREGHVLPSSRRAEPSRSVLLDSLGRLYCLGQDVNWARAHARTGREPAERPHALDGQEREPVVLPLSAHTPAALAEAATALADVVRTAADLGDLGYTAARRSPHARRLAVVGASRTELADALEGAAERPLAPTWKKPSVVFVFPGHGAAWPGMGLDLAATEPVFRDALEDCDAAIRRISGFSVLEYLRRENGEVDIPLIEEVQPALFAMEVALTALWRSWGVEPDAVVGQSMGEIAAAHAAGALSLEDAALVICRRSALLASIRGQGAMALVELGLEEARTLISRWDGQVEVAASNSPSSTLLAGSPEAVEEVLGELERTNVFGRRMVVDVAGHSRQVEPLLGELRAELRGVWPAATSVPFCSSVTGAMSAGEELGTSYWLRNLREPVMLGPAVALLAEQGHQVFLEISPHSVLGPAIDATLHSVGATATTIAKAHRKRGERTGLLEAVAALYTAGCEVDWDQVQPAGGRTVPLPAYPWQREPYWLDRVRAARRDRTSAIDDGSLSEPEEAAPQEAAGSVDDGAAFEDRLANRVAWVLRLRQDEVQRDVQLSKLGMTSLMAMELRNLVLRDLAVEIPVSRVLRADGVSALAAEVRTSAGAGQTAPGAATVVGSMDWMEL</sequence>
<feature type="domain" description="Carrier" evidence="5">
    <location>
        <begin position="7"/>
        <end position="84"/>
    </location>
</feature>
<dbReference type="Pfam" id="PF02801">
    <property type="entry name" value="Ketoacyl-synt_C"/>
    <property type="match status" value="1"/>
</dbReference>
<keyword evidence="1" id="KW-0596">Phosphopantetheine</keyword>
<dbReference type="InterPro" id="IPR014031">
    <property type="entry name" value="Ketoacyl_synth_C"/>
</dbReference>
<dbReference type="InterPro" id="IPR014030">
    <property type="entry name" value="Ketoacyl_synth_N"/>
</dbReference>
<dbReference type="SMART" id="SM00825">
    <property type="entry name" value="PKS_KS"/>
    <property type="match status" value="1"/>
</dbReference>
<dbReference type="Gene3D" id="3.40.366.10">
    <property type="entry name" value="Malonyl-Coenzyme A Acyl Carrier Protein, domain 2"/>
    <property type="match status" value="2"/>
</dbReference>
<dbReference type="Gene3D" id="3.30.70.250">
    <property type="entry name" value="Malonyl-CoA ACP transacylase, ACP-binding"/>
    <property type="match status" value="1"/>
</dbReference>
<dbReference type="GO" id="GO:0071770">
    <property type="term" value="P:DIM/DIP cell wall layer assembly"/>
    <property type="evidence" value="ECO:0007669"/>
    <property type="project" value="TreeGrafter"/>
</dbReference>
<dbReference type="SMART" id="SM00827">
    <property type="entry name" value="PKS_AT"/>
    <property type="match status" value="2"/>
</dbReference>
<dbReference type="InterPro" id="IPR001227">
    <property type="entry name" value="Ac_transferase_dom_sf"/>
</dbReference>
<dbReference type="InterPro" id="IPR009081">
    <property type="entry name" value="PP-bd_ACP"/>
</dbReference>
<dbReference type="SUPFAM" id="SSF47336">
    <property type="entry name" value="ACP-like"/>
    <property type="match status" value="2"/>
</dbReference>
<dbReference type="PROSITE" id="PS00606">
    <property type="entry name" value="KS3_1"/>
    <property type="match status" value="1"/>
</dbReference>
<dbReference type="Gene3D" id="3.40.47.10">
    <property type="match status" value="1"/>
</dbReference>
<evidence type="ECO:0000256" key="4">
    <source>
        <dbReference type="SAM" id="MobiDB-lite"/>
    </source>
</evidence>
<dbReference type="PROSITE" id="PS52004">
    <property type="entry name" value="KS3_2"/>
    <property type="match status" value="1"/>
</dbReference>
<dbReference type="InterPro" id="IPR020841">
    <property type="entry name" value="PKS_Beta-ketoAc_synthase_dom"/>
</dbReference>
<dbReference type="GO" id="GO:0004315">
    <property type="term" value="F:3-oxoacyl-[acyl-carrier-protein] synthase activity"/>
    <property type="evidence" value="ECO:0007669"/>
    <property type="project" value="InterPro"/>
</dbReference>